<feature type="compositionally biased region" description="Acidic residues" evidence="1">
    <location>
        <begin position="315"/>
        <end position="330"/>
    </location>
</feature>
<evidence type="ECO:0000313" key="3">
    <source>
        <dbReference type="EMBL" id="KAA8908315.1"/>
    </source>
</evidence>
<dbReference type="GO" id="GO:0000126">
    <property type="term" value="C:transcription factor TFIIIB complex"/>
    <property type="evidence" value="ECO:0007669"/>
    <property type="project" value="TreeGrafter"/>
</dbReference>
<proteinExistence type="predicted"/>
<dbReference type="CDD" id="cd00167">
    <property type="entry name" value="SANT"/>
    <property type="match status" value="1"/>
</dbReference>
<reference evidence="3" key="1">
    <citation type="journal article" date="2019" name="G3 (Bethesda)">
        <title>Genome Assemblies of Two Rare Opportunistic Yeast Pathogens: Diutina rugosa (syn. Candida rugosa) and Trichomonascus ciferrii (syn. Candida ciferrii).</title>
        <authorList>
            <person name="Mixao V."/>
            <person name="Saus E."/>
            <person name="Hansen A.P."/>
            <person name="Lass-Florl C."/>
            <person name="Gabaldon T."/>
        </authorList>
    </citation>
    <scope>NUCLEOTIDE SEQUENCE</scope>
    <source>
        <strain evidence="3">CBS 4856</strain>
    </source>
</reference>
<feature type="domain" description="Myb-like" evidence="2">
    <location>
        <begin position="524"/>
        <end position="572"/>
    </location>
</feature>
<feature type="compositionally biased region" description="Low complexity" evidence="1">
    <location>
        <begin position="241"/>
        <end position="261"/>
    </location>
</feature>
<feature type="compositionally biased region" description="Polar residues" evidence="1">
    <location>
        <begin position="147"/>
        <end position="160"/>
    </location>
</feature>
<name>A0A642UYQ3_9ASCO</name>
<dbReference type="VEuPathDB" id="FungiDB:TRICI_004801"/>
<feature type="compositionally biased region" description="Low complexity" evidence="1">
    <location>
        <begin position="275"/>
        <end position="289"/>
    </location>
</feature>
<accession>A0A642UYQ3</accession>
<dbReference type="InterPro" id="IPR039467">
    <property type="entry name" value="TFIIIB_B''_Myb"/>
</dbReference>
<dbReference type="Pfam" id="PF15963">
    <property type="entry name" value="Myb_DNA-bind_7"/>
    <property type="match status" value="1"/>
</dbReference>
<dbReference type="AlphaFoldDB" id="A0A642UYQ3"/>
<comment type="caution">
    <text evidence="3">The sequence shown here is derived from an EMBL/GenBank/DDBJ whole genome shotgun (WGS) entry which is preliminary data.</text>
</comment>
<feature type="compositionally biased region" description="Basic residues" evidence="1">
    <location>
        <begin position="290"/>
        <end position="308"/>
    </location>
</feature>
<dbReference type="GO" id="GO:0070898">
    <property type="term" value="P:RNA polymerase III preinitiation complex assembly"/>
    <property type="evidence" value="ECO:0007669"/>
    <property type="project" value="TreeGrafter"/>
</dbReference>
<feature type="compositionally biased region" description="Polar residues" evidence="1">
    <location>
        <begin position="33"/>
        <end position="68"/>
    </location>
</feature>
<evidence type="ECO:0000256" key="1">
    <source>
        <dbReference type="SAM" id="MobiDB-lite"/>
    </source>
</evidence>
<organism evidence="3 4">
    <name type="scientific">Trichomonascus ciferrii</name>
    <dbReference type="NCBI Taxonomy" id="44093"/>
    <lineage>
        <taxon>Eukaryota</taxon>
        <taxon>Fungi</taxon>
        <taxon>Dikarya</taxon>
        <taxon>Ascomycota</taxon>
        <taxon>Saccharomycotina</taxon>
        <taxon>Dipodascomycetes</taxon>
        <taxon>Dipodascales</taxon>
        <taxon>Trichomonascaceae</taxon>
        <taxon>Trichomonascus</taxon>
        <taxon>Trichomonascus ciferrii complex</taxon>
    </lineage>
</organism>
<feature type="compositionally biased region" description="Basic and acidic residues" evidence="1">
    <location>
        <begin position="490"/>
        <end position="510"/>
    </location>
</feature>
<evidence type="ECO:0000313" key="4">
    <source>
        <dbReference type="Proteomes" id="UP000761534"/>
    </source>
</evidence>
<dbReference type="Gene3D" id="1.10.10.60">
    <property type="entry name" value="Homeodomain-like"/>
    <property type="match status" value="1"/>
</dbReference>
<dbReference type="Proteomes" id="UP000761534">
    <property type="component" value="Unassembled WGS sequence"/>
</dbReference>
<gene>
    <name evidence="3" type="ORF">TRICI_004801</name>
</gene>
<feature type="region of interest" description="Disordered" evidence="1">
    <location>
        <begin position="16"/>
        <end position="333"/>
    </location>
</feature>
<dbReference type="OrthoDB" id="272624at2759"/>
<sequence length="676" mass="75065">MVRSVTNYLLDKSSKRFTPKAVGGRKPMRNKPRQLSVSSSVRPTLDDSSQSQIQELTQSPIFSGTPTQKDALKDRNNESAVLDEEAIEEVDDELPPPIDKRERKVSANNKAVAAKPPSLASTAATRPAVTPAPPPNFGGTTPGTASPRLSSLNRGPTSRPVSKPAGPPRGAPVSASRAAVFNDSTLTAESSATSSSRRSSDSSSSESSTPAAATTAKPPPPQKHGFAAINSNVRSLRSTRGESPGPSSSSSFSSLPLMGQSIITDTLEPLAAPPTSTATSTSVTATTTRRTTKSKRAKKTQSRGKGKGPARSIGEDEEEDNVDANEEVEKEEVVAAPAKVFPVDENGFLIVDPEDIPNPRRGKKMSTIEDPDKKVINIEKFTMGHLCKDIPIGQTNDDYEKYEEARLKRKLKREAMLREKKRAKFEGRPLTSIPGFLEERTYLLTDKMQEQKREWDQAWKNSEASVRAKPQLKMNSEGVFVIDEDSLQLDRHQRDSKPSEERVREEEDKYSTSINSATFSKREKPERWDETETSEFYKALSQWGTDFNLITQLFPGRSRRQIKAKFKLEERRNPGKIHLAILRKLPVDIDSYREQTGATIHTMDEIDKELEKVRLRHEESLKEVEDNRARARAEDAAAAARADEEQYGPQPTVKKKEENEDEEEEVVGYVNRDNNR</sequence>
<dbReference type="InterPro" id="IPR001005">
    <property type="entry name" value="SANT/Myb"/>
</dbReference>
<dbReference type="InterPro" id="IPR009057">
    <property type="entry name" value="Homeodomain-like_sf"/>
</dbReference>
<feature type="compositionally biased region" description="Low complexity" evidence="1">
    <location>
        <begin position="106"/>
        <end position="129"/>
    </location>
</feature>
<feature type="region of interest" description="Disordered" evidence="1">
    <location>
        <begin position="490"/>
        <end position="527"/>
    </location>
</feature>
<dbReference type="GO" id="GO:0001156">
    <property type="term" value="F:TFIIIC-class transcription factor complex binding"/>
    <property type="evidence" value="ECO:0007669"/>
    <property type="project" value="TreeGrafter"/>
</dbReference>
<dbReference type="EMBL" id="SWFS01000366">
    <property type="protein sequence ID" value="KAA8908315.1"/>
    <property type="molecule type" value="Genomic_DNA"/>
</dbReference>
<feature type="region of interest" description="Disordered" evidence="1">
    <location>
        <begin position="349"/>
        <end position="371"/>
    </location>
</feature>
<evidence type="ECO:0000259" key="2">
    <source>
        <dbReference type="SMART" id="SM00717"/>
    </source>
</evidence>
<protein>
    <recommendedName>
        <fullName evidence="2">Myb-like domain-containing protein</fullName>
    </recommendedName>
</protein>
<dbReference type="PANTHER" id="PTHR22929:SF0">
    <property type="entry name" value="TRANSCRIPTION FACTOR TFIIIB COMPONENT B'' HOMOLOG"/>
    <property type="match status" value="1"/>
</dbReference>
<dbReference type="SMART" id="SM00717">
    <property type="entry name" value="SANT"/>
    <property type="match status" value="1"/>
</dbReference>
<dbReference type="SUPFAM" id="SSF46689">
    <property type="entry name" value="Homeodomain-like"/>
    <property type="match status" value="1"/>
</dbReference>
<feature type="region of interest" description="Disordered" evidence="1">
    <location>
        <begin position="620"/>
        <end position="676"/>
    </location>
</feature>
<dbReference type="PANTHER" id="PTHR22929">
    <property type="entry name" value="RNA POLYMERASE III TRANSCRIPTION INITIATION FACTOR B"/>
    <property type="match status" value="1"/>
</dbReference>
<feature type="compositionally biased region" description="Low complexity" evidence="1">
    <location>
        <begin position="183"/>
        <end position="216"/>
    </location>
</feature>
<feature type="compositionally biased region" description="Acidic residues" evidence="1">
    <location>
        <begin position="81"/>
        <end position="94"/>
    </location>
</feature>
<feature type="compositionally biased region" description="Basic and acidic residues" evidence="1">
    <location>
        <begin position="620"/>
        <end position="635"/>
    </location>
</feature>
<keyword evidence="4" id="KW-1185">Reference proteome</keyword>